<feature type="domain" description="DUF306" evidence="2">
    <location>
        <begin position="92"/>
        <end position="166"/>
    </location>
</feature>
<proteinExistence type="predicted"/>
<feature type="signal peptide" evidence="1">
    <location>
        <begin position="1"/>
        <end position="24"/>
    </location>
</feature>
<keyword evidence="1" id="KW-0732">Signal</keyword>
<dbReference type="EMBL" id="RBNH01000048">
    <property type="protein sequence ID" value="RKO19267.1"/>
    <property type="molecule type" value="Genomic_DNA"/>
</dbReference>
<dbReference type="AlphaFoldDB" id="A0A3B0FLD3"/>
<evidence type="ECO:0000259" key="2">
    <source>
        <dbReference type="Pfam" id="PF03724"/>
    </source>
</evidence>
<name>A0A3B0FLD3_PSEPS</name>
<organism evidence="3 4">
    <name type="scientific">Pseudarthrobacter phenanthrenivorans</name>
    <name type="common">Arthrobacter phenanthrenivorans</name>
    <dbReference type="NCBI Taxonomy" id="361575"/>
    <lineage>
        <taxon>Bacteria</taxon>
        <taxon>Bacillati</taxon>
        <taxon>Actinomycetota</taxon>
        <taxon>Actinomycetes</taxon>
        <taxon>Micrococcales</taxon>
        <taxon>Micrococcaceae</taxon>
        <taxon>Pseudarthrobacter</taxon>
    </lineage>
</organism>
<feature type="chain" id="PRO_5038450832" evidence="1">
    <location>
        <begin position="25"/>
        <end position="169"/>
    </location>
</feature>
<dbReference type="InterPro" id="IPR038670">
    <property type="entry name" value="HslJ-like_sf"/>
</dbReference>
<accession>A0A3B0FLD3</accession>
<evidence type="ECO:0000313" key="3">
    <source>
        <dbReference type="EMBL" id="RKO19267.1"/>
    </source>
</evidence>
<dbReference type="Proteomes" id="UP000273159">
    <property type="component" value="Unassembled WGS sequence"/>
</dbReference>
<dbReference type="RefSeq" id="WP_013601007.1">
    <property type="nucleotide sequence ID" value="NZ_RBNH01000048.1"/>
</dbReference>
<dbReference type="Gene3D" id="2.40.128.270">
    <property type="match status" value="1"/>
</dbReference>
<evidence type="ECO:0000313" key="4">
    <source>
        <dbReference type="Proteomes" id="UP000273159"/>
    </source>
</evidence>
<gene>
    <name evidence="3" type="ORF">D7Z96_20730</name>
</gene>
<dbReference type="PANTHER" id="PTHR35535">
    <property type="entry name" value="HEAT SHOCK PROTEIN HSLJ"/>
    <property type="match status" value="1"/>
</dbReference>
<protein>
    <submittedName>
        <fullName evidence="3">META domain-containing protein</fullName>
    </submittedName>
</protein>
<dbReference type="InterPro" id="IPR053147">
    <property type="entry name" value="Hsp_HslJ-like"/>
</dbReference>
<reference evidence="3 4" key="1">
    <citation type="submission" date="2018-10" db="EMBL/GenBank/DDBJ databases">
        <title>Genome-guide identification and characterization of bacteria that degrade polycyclic aromatic hydrocarbons and resist hexavalent chromium simultaneously.</title>
        <authorList>
            <person name="Feng H."/>
        </authorList>
    </citation>
    <scope>NUCLEOTIDE SEQUENCE [LARGE SCALE GENOMIC DNA]</scope>
    <source>
        <strain evidence="3 4">J015</strain>
    </source>
</reference>
<evidence type="ECO:0000256" key="1">
    <source>
        <dbReference type="SAM" id="SignalP"/>
    </source>
</evidence>
<dbReference type="Pfam" id="PF03724">
    <property type="entry name" value="META"/>
    <property type="match status" value="1"/>
</dbReference>
<dbReference type="PANTHER" id="PTHR35535:SF2">
    <property type="entry name" value="DUF306 DOMAIN-CONTAINING PROTEIN"/>
    <property type="match status" value="1"/>
</dbReference>
<reference evidence="4" key="2">
    <citation type="submission" date="2018-10" db="EMBL/GenBank/DDBJ databases">
        <authorList>
            <person name="Wang Y."/>
            <person name="Wang J."/>
            <person name="Yang X."/>
            <person name="Wang Z."/>
            <person name="Huang Y."/>
        </authorList>
    </citation>
    <scope>NUCLEOTIDE SEQUENCE [LARGE SCALE GENOMIC DNA]</scope>
    <source>
        <strain evidence="4">J015</strain>
    </source>
</reference>
<sequence length="169" mass="17641">MKHSRLWRNSFCLLSLSLLMTSCASGTIDQAATDVSTPSPTVSTPPAATCASFLPTAACSQYVSISATSNGVDLPWAAAGGLRVELYSVNGELQFGAKTPCNPISAPAVINGNTLTLDKPAVGAMGCAGESSAQEQWVMQFLSRPIEMAFVQDTLTWTAGADTLSFKSK</sequence>
<dbReference type="InterPro" id="IPR005184">
    <property type="entry name" value="DUF306_Meta_HslJ"/>
</dbReference>
<comment type="caution">
    <text evidence="3">The sequence shown here is derived from an EMBL/GenBank/DDBJ whole genome shotgun (WGS) entry which is preliminary data.</text>
</comment>
<dbReference type="PROSITE" id="PS51257">
    <property type="entry name" value="PROKAR_LIPOPROTEIN"/>
    <property type="match status" value="1"/>
</dbReference>